<evidence type="ECO:0000313" key="2">
    <source>
        <dbReference type="EMBL" id="MFC5823988.1"/>
    </source>
</evidence>
<evidence type="ECO:0000259" key="1">
    <source>
        <dbReference type="Pfam" id="PF13185"/>
    </source>
</evidence>
<evidence type="ECO:0000313" key="3">
    <source>
        <dbReference type="Proteomes" id="UP001596058"/>
    </source>
</evidence>
<dbReference type="RefSeq" id="WP_379513517.1">
    <property type="nucleotide sequence ID" value="NZ_JBHSPA010000011.1"/>
</dbReference>
<keyword evidence="3" id="KW-1185">Reference proteome</keyword>
<dbReference type="InterPro" id="IPR003018">
    <property type="entry name" value="GAF"/>
</dbReference>
<reference evidence="3" key="1">
    <citation type="journal article" date="2019" name="Int. J. Syst. Evol. Microbiol.">
        <title>The Global Catalogue of Microorganisms (GCM) 10K type strain sequencing project: providing services to taxonomists for standard genome sequencing and annotation.</title>
        <authorList>
            <consortium name="The Broad Institute Genomics Platform"/>
            <consortium name="The Broad Institute Genome Sequencing Center for Infectious Disease"/>
            <person name="Wu L."/>
            <person name="Ma J."/>
        </authorList>
    </citation>
    <scope>NUCLEOTIDE SEQUENCE [LARGE SCALE GENOMIC DNA]</scope>
    <source>
        <strain evidence="3">CCUG 53903</strain>
    </source>
</reference>
<dbReference type="Proteomes" id="UP001596058">
    <property type="component" value="Unassembled WGS sequence"/>
</dbReference>
<gene>
    <name evidence="2" type="ORF">ACFPZ3_09015</name>
</gene>
<dbReference type="Gene3D" id="3.30.450.40">
    <property type="match status" value="1"/>
</dbReference>
<protein>
    <submittedName>
        <fullName evidence="2">GAF domain-containing protein</fullName>
    </submittedName>
</protein>
<dbReference type="InterPro" id="IPR029016">
    <property type="entry name" value="GAF-like_dom_sf"/>
</dbReference>
<comment type="caution">
    <text evidence="2">The sequence shown here is derived from an EMBL/GenBank/DDBJ whole genome shotgun (WGS) entry which is preliminary data.</text>
</comment>
<proteinExistence type="predicted"/>
<sequence length="171" mass="18170">MNDLTELEETVRRELGVRLFTVLAWVPERRALRRVHSSHPEEYPVGGEKTVEVAQDWLATCVEGRRPYFGRDKAAVREIFADHELIESLGCGSIINVPVIGKEGEVLGVLNILDAEGTYDEQSVAVAETIARNAAAAVATNTADAIAKNAADTAATNTADAAAKNAGGAVA</sequence>
<organism evidence="2 3">
    <name type="scientific">Nonomuraea insulae</name>
    <dbReference type="NCBI Taxonomy" id="1616787"/>
    <lineage>
        <taxon>Bacteria</taxon>
        <taxon>Bacillati</taxon>
        <taxon>Actinomycetota</taxon>
        <taxon>Actinomycetes</taxon>
        <taxon>Streptosporangiales</taxon>
        <taxon>Streptosporangiaceae</taxon>
        <taxon>Nonomuraea</taxon>
    </lineage>
</organism>
<name>A0ABW1CGJ7_9ACTN</name>
<feature type="domain" description="GAF" evidence="1">
    <location>
        <begin position="15"/>
        <end position="138"/>
    </location>
</feature>
<dbReference type="Pfam" id="PF13185">
    <property type="entry name" value="GAF_2"/>
    <property type="match status" value="1"/>
</dbReference>
<dbReference type="SUPFAM" id="SSF55781">
    <property type="entry name" value="GAF domain-like"/>
    <property type="match status" value="1"/>
</dbReference>
<dbReference type="EMBL" id="JBHSPA010000011">
    <property type="protein sequence ID" value="MFC5823988.1"/>
    <property type="molecule type" value="Genomic_DNA"/>
</dbReference>
<accession>A0ABW1CGJ7</accession>